<sequence length="231" mass="25182">MIRELFEDDTREAPVHRISLTEIDRRAGRIRRRRTALGAAALATAVAAGGFVVLSGALPATDHTLAQPAAPTPTAQVVYLMDEDSAQSPGQLEDVFYPAGEGPVEIFVHCTGTQAYAGLWVGGELVTQAPCGPITELRWDDHADPDRPAWNEGMVRVQTRVFPYTEDPGTLTAAEIEDRAEQARDEKMFATIHVYRYPGLFVPPTTCAQPLVVDRAGSGRETLQPVRCDID</sequence>
<feature type="transmembrane region" description="Helical" evidence="1">
    <location>
        <begin position="35"/>
        <end position="58"/>
    </location>
</feature>
<dbReference type="Proteomes" id="UP000479526">
    <property type="component" value="Unassembled WGS sequence"/>
</dbReference>
<evidence type="ECO:0000313" key="2">
    <source>
        <dbReference type="EMBL" id="NAS21695.1"/>
    </source>
</evidence>
<keyword evidence="1" id="KW-0472">Membrane</keyword>
<accession>A0A7C9NDB8</accession>
<protein>
    <submittedName>
        <fullName evidence="2">Uncharacterized protein</fullName>
    </submittedName>
</protein>
<evidence type="ECO:0000313" key="3">
    <source>
        <dbReference type="Proteomes" id="UP000479526"/>
    </source>
</evidence>
<keyword evidence="1" id="KW-1133">Transmembrane helix</keyword>
<dbReference type="RefSeq" id="WP_161479110.1">
    <property type="nucleotide sequence ID" value="NZ_WXEW01000002.1"/>
</dbReference>
<reference evidence="2 3" key="1">
    <citation type="submission" date="2020-01" db="EMBL/GenBank/DDBJ databases">
        <title>Herbidospora sp. NEAU-GS84 nov., a novel actinomycete isolated from soil.</title>
        <authorList>
            <person name="Han L."/>
        </authorList>
    </citation>
    <scope>NUCLEOTIDE SEQUENCE [LARGE SCALE GENOMIC DNA]</scope>
    <source>
        <strain evidence="2 3">NEAU-GS84</strain>
    </source>
</reference>
<gene>
    <name evidence="2" type="ORF">GT755_08350</name>
</gene>
<comment type="caution">
    <text evidence="2">The sequence shown here is derived from an EMBL/GenBank/DDBJ whole genome shotgun (WGS) entry which is preliminary data.</text>
</comment>
<keyword evidence="1" id="KW-0812">Transmembrane</keyword>
<evidence type="ECO:0000256" key="1">
    <source>
        <dbReference type="SAM" id="Phobius"/>
    </source>
</evidence>
<organism evidence="2 3">
    <name type="scientific">Herbidospora solisilvae</name>
    <dbReference type="NCBI Taxonomy" id="2696284"/>
    <lineage>
        <taxon>Bacteria</taxon>
        <taxon>Bacillati</taxon>
        <taxon>Actinomycetota</taxon>
        <taxon>Actinomycetes</taxon>
        <taxon>Streptosporangiales</taxon>
        <taxon>Streptosporangiaceae</taxon>
        <taxon>Herbidospora</taxon>
    </lineage>
</organism>
<name>A0A7C9NDB8_9ACTN</name>
<keyword evidence="3" id="KW-1185">Reference proteome</keyword>
<dbReference type="AlphaFoldDB" id="A0A7C9NDB8"/>
<dbReference type="EMBL" id="WXEW01000002">
    <property type="protein sequence ID" value="NAS21695.1"/>
    <property type="molecule type" value="Genomic_DNA"/>
</dbReference>
<proteinExistence type="predicted"/>